<keyword evidence="1" id="KW-0812">Transmembrane</keyword>
<evidence type="ECO:0000313" key="2">
    <source>
        <dbReference type="EMBL" id="GAI69630.1"/>
    </source>
</evidence>
<reference evidence="2" key="1">
    <citation type="journal article" date="2014" name="Front. Microbiol.">
        <title>High frequency of phylogenetically diverse reductive dehalogenase-homologous genes in deep subseafloor sedimentary metagenomes.</title>
        <authorList>
            <person name="Kawai M."/>
            <person name="Futagami T."/>
            <person name="Toyoda A."/>
            <person name="Takaki Y."/>
            <person name="Nishi S."/>
            <person name="Hori S."/>
            <person name="Arai W."/>
            <person name="Tsubouchi T."/>
            <person name="Morono Y."/>
            <person name="Uchiyama I."/>
            <person name="Ito T."/>
            <person name="Fujiyama A."/>
            <person name="Inagaki F."/>
            <person name="Takami H."/>
        </authorList>
    </citation>
    <scope>NUCLEOTIDE SEQUENCE</scope>
    <source>
        <strain evidence="2">Expedition CK06-06</strain>
    </source>
</reference>
<proteinExistence type="predicted"/>
<accession>X1S2G4</accession>
<organism evidence="2">
    <name type="scientific">marine sediment metagenome</name>
    <dbReference type="NCBI Taxonomy" id="412755"/>
    <lineage>
        <taxon>unclassified sequences</taxon>
        <taxon>metagenomes</taxon>
        <taxon>ecological metagenomes</taxon>
    </lineage>
</organism>
<keyword evidence="1" id="KW-1133">Transmembrane helix</keyword>
<dbReference type="AlphaFoldDB" id="X1S2G4"/>
<keyword evidence="1" id="KW-0472">Membrane</keyword>
<sequence length="141" mass="15542">MIGTYSEIIEIIAPSSAKEGEQVPISTKVMNISAYSLLFRVELYAVKDIYEVPTPEETIGSLEVTIGSGQSQVISGTFIMPAWDVSIVVKVHRFIDHWDFDTYSTKVVSLVVTQDWTPIIGMVLVLGMVAVLIPMMKGGFK</sequence>
<evidence type="ECO:0000256" key="1">
    <source>
        <dbReference type="SAM" id="Phobius"/>
    </source>
</evidence>
<feature type="transmembrane region" description="Helical" evidence="1">
    <location>
        <begin position="116"/>
        <end position="136"/>
    </location>
</feature>
<name>X1S2G4_9ZZZZ</name>
<gene>
    <name evidence="2" type="ORF">S12H4_00606</name>
</gene>
<protein>
    <submittedName>
        <fullName evidence="2">Uncharacterized protein</fullName>
    </submittedName>
</protein>
<dbReference type="EMBL" id="BARW01000080">
    <property type="protein sequence ID" value="GAI69630.1"/>
    <property type="molecule type" value="Genomic_DNA"/>
</dbReference>
<comment type="caution">
    <text evidence="2">The sequence shown here is derived from an EMBL/GenBank/DDBJ whole genome shotgun (WGS) entry which is preliminary data.</text>
</comment>